<reference evidence="14" key="1">
    <citation type="submission" date="2025-08" db="UniProtKB">
        <authorList>
            <consortium name="Ensembl"/>
        </authorList>
    </citation>
    <scope>IDENTIFICATION</scope>
</reference>
<evidence type="ECO:0000313" key="14">
    <source>
        <dbReference type="Ensembl" id="ENSOKIP00005055657.1"/>
    </source>
</evidence>
<evidence type="ECO:0000259" key="13">
    <source>
        <dbReference type="PROSITE" id="PS50157"/>
    </source>
</evidence>
<keyword evidence="7" id="KW-0805">Transcription regulation</keyword>
<dbReference type="PROSITE" id="PS50157">
    <property type="entry name" value="ZINC_FINGER_C2H2_2"/>
    <property type="match status" value="2"/>
</dbReference>
<keyword evidence="5 11" id="KW-0863">Zinc-finger</keyword>
<dbReference type="GO" id="GO:0008270">
    <property type="term" value="F:zinc ion binding"/>
    <property type="evidence" value="ECO:0007669"/>
    <property type="project" value="UniProtKB-KW"/>
</dbReference>
<evidence type="ECO:0000256" key="5">
    <source>
        <dbReference type="ARBA" id="ARBA00022771"/>
    </source>
</evidence>
<dbReference type="InterPro" id="IPR013087">
    <property type="entry name" value="Znf_C2H2_type"/>
</dbReference>
<dbReference type="RefSeq" id="XP_031647946.1">
    <property type="nucleotide sequence ID" value="XM_031792086.1"/>
</dbReference>
<feature type="domain" description="C2H2-type" evidence="13">
    <location>
        <begin position="155"/>
        <end position="182"/>
    </location>
</feature>
<evidence type="ECO:0000313" key="15">
    <source>
        <dbReference type="Proteomes" id="UP000694557"/>
    </source>
</evidence>
<dbReference type="GeneID" id="109906531"/>
<dbReference type="SMART" id="SM00355">
    <property type="entry name" value="ZnF_C2H2"/>
    <property type="match status" value="2"/>
</dbReference>
<evidence type="ECO:0000256" key="10">
    <source>
        <dbReference type="ARBA" id="ARBA00023242"/>
    </source>
</evidence>
<dbReference type="Gene3D" id="3.30.160.60">
    <property type="entry name" value="Classic Zinc Finger"/>
    <property type="match status" value="2"/>
</dbReference>
<keyword evidence="10" id="KW-0539">Nucleus</keyword>
<dbReference type="FunFam" id="3.30.160.60:FF:001397">
    <property type="entry name" value="Datilografo, isoform A"/>
    <property type="match status" value="1"/>
</dbReference>
<dbReference type="AlphaFoldDB" id="A0A8C7HBQ8"/>
<comment type="subcellular location">
    <subcellularLocation>
        <location evidence="1">Nucleus</location>
    </subcellularLocation>
</comment>
<dbReference type="PANTHER" id="PTHR23235:SF152">
    <property type="entry name" value="SI:DKEY-210J14.3"/>
    <property type="match status" value="1"/>
</dbReference>
<evidence type="ECO:0000256" key="7">
    <source>
        <dbReference type="ARBA" id="ARBA00023015"/>
    </source>
</evidence>
<dbReference type="InterPro" id="IPR036236">
    <property type="entry name" value="Znf_C2H2_sf"/>
</dbReference>
<feature type="domain" description="C2H2-type" evidence="13">
    <location>
        <begin position="127"/>
        <end position="154"/>
    </location>
</feature>
<evidence type="ECO:0000256" key="8">
    <source>
        <dbReference type="ARBA" id="ARBA00023125"/>
    </source>
</evidence>
<feature type="region of interest" description="Disordered" evidence="12">
    <location>
        <begin position="95"/>
        <end position="130"/>
    </location>
</feature>
<keyword evidence="8" id="KW-0238">DNA-binding</keyword>
<evidence type="ECO:0000256" key="9">
    <source>
        <dbReference type="ARBA" id="ARBA00023163"/>
    </source>
</evidence>
<dbReference type="FunFam" id="3.30.160.60:FF:000624">
    <property type="entry name" value="zinc finger protein 697"/>
    <property type="match status" value="1"/>
</dbReference>
<feature type="compositionally biased region" description="Basic and acidic residues" evidence="12">
    <location>
        <begin position="100"/>
        <end position="112"/>
    </location>
</feature>
<evidence type="ECO:0000256" key="11">
    <source>
        <dbReference type="PROSITE-ProRule" id="PRU00042"/>
    </source>
</evidence>
<sequence length="200" mass="23092">MLLQQQQLSLVNYLEVCWTEKEGLWLTIVVKEEKEEVDVTVKKEVEGETVTVKEEEYAFRIKDEEDVAMKEATAVHGVKKEGEITVTLTEETGYLINTREGADSRHDSRKSPSGEPDPETPKPPRQHHCSQCGKRFAKLGSLKKHERTHTGEKPHHCAQCGKSFNDVGYLLIHQRIHWREALLLLKMWDNFYLVREPENA</sequence>
<name>A0A8C7HBQ8_ONCKI</name>
<evidence type="ECO:0000256" key="12">
    <source>
        <dbReference type="SAM" id="MobiDB-lite"/>
    </source>
</evidence>
<evidence type="ECO:0000256" key="2">
    <source>
        <dbReference type="ARBA" id="ARBA00006991"/>
    </source>
</evidence>
<dbReference type="Pfam" id="PF00096">
    <property type="entry name" value="zf-C2H2"/>
    <property type="match status" value="2"/>
</dbReference>
<keyword evidence="15" id="KW-1185">Reference proteome</keyword>
<evidence type="ECO:0000256" key="3">
    <source>
        <dbReference type="ARBA" id="ARBA00022723"/>
    </source>
</evidence>
<keyword evidence="3" id="KW-0479">Metal-binding</keyword>
<gene>
    <name evidence="14" type="primary">LOC109906531</name>
</gene>
<dbReference type="PROSITE" id="PS00028">
    <property type="entry name" value="ZINC_FINGER_C2H2_1"/>
    <property type="match status" value="2"/>
</dbReference>
<dbReference type="GeneTree" id="ENSGT00940000154308"/>
<reference evidence="14" key="2">
    <citation type="submission" date="2025-09" db="UniProtKB">
        <authorList>
            <consortium name="Ensembl"/>
        </authorList>
    </citation>
    <scope>IDENTIFICATION</scope>
</reference>
<keyword evidence="4" id="KW-0677">Repeat</keyword>
<dbReference type="SUPFAM" id="SSF57667">
    <property type="entry name" value="beta-beta-alpha zinc fingers"/>
    <property type="match status" value="1"/>
</dbReference>
<dbReference type="Proteomes" id="UP000694557">
    <property type="component" value="Unassembled WGS sequence"/>
</dbReference>
<accession>A0A8C7HBQ8</accession>
<keyword evidence="6" id="KW-0862">Zinc</keyword>
<keyword evidence="9" id="KW-0804">Transcription</keyword>
<comment type="similarity">
    <text evidence="2">Belongs to the krueppel C2H2-type zinc-finger protein family.</text>
</comment>
<dbReference type="GO" id="GO:0000981">
    <property type="term" value="F:DNA-binding transcription factor activity, RNA polymerase II-specific"/>
    <property type="evidence" value="ECO:0007669"/>
    <property type="project" value="TreeGrafter"/>
</dbReference>
<proteinExistence type="inferred from homology"/>
<dbReference type="PANTHER" id="PTHR23235">
    <property type="entry name" value="KRUEPPEL-LIKE TRANSCRIPTION FACTOR"/>
    <property type="match status" value="1"/>
</dbReference>
<evidence type="ECO:0000256" key="6">
    <source>
        <dbReference type="ARBA" id="ARBA00022833"/>
    </source>
</evidence>
<dbReference type="Ensembl" id="ENSOKIT00005059058.1">
    <property type="protein sequence ID" value="ENSOKIP00005055657.1"/>
    <property type="gene ID" value="ENSOKIG00005023779.1"/>
</dbReference>
<dbReference type="GO" id="GO:0000978">
    <property type="term" value="F:RNA polymerase II cis-regulatory region sequence-specific DNA binding"/>
    <property type="evidence" value="ECO:0007669"/>
    <property type="project" value="TreeGrafter"/>
</dbReference>
<protein>
    <submittedName>
        <fullName evidence="14">Zinc finger protein 501-like</fullName>
    </submittedName>
</protein>
<evidence type="ECO:0000256" key="1">
    <source>
        <dbReference type="ARBA" id="ARBA00004123"/>
    </source>
</evidence>
<organism evidence="14 15">
    <name type="scientific">Oncorhynchus kisutch</name>
    <name type="common">Coho salmon</name>
    <name type="synonym">Salmo kisutch</name>
    <dbReference type="NCBI Taxonomy" id="8019"/>
    <lineage>
        <taxon>Eukaryota</taxon>
        <taxon>Metazoa</taxon>
        <taxon>Chordata</taxon>
        <taxon>Craniata</taxon>
        <taxon>Vertebrata</taxon>
        <taxon>Euteleostomi</taxon>
        <taxon>Actinopterygii</taxon>
        <taxon>Neopterygii</taxon>
        <taxon>Teleostei</taxon>
        <taxon>Protacanthopterygii</taxon>
        <taxon>Salmoniformes</taxon>
        <taxon>Salmonidae</taxon>
        <taxon>Salmoninae</taxon>
        <taxon>Oncorhynchus</taxon>
    </lineage>
</organism>
<evidence type="ECO:0000256" key="4">
    <source>
        <dbReference type="ARBA" id="ARBA00022737"/>
    </source>
</evidence>